<evidence type="ECO:0000313" key="2">
    <source>
        <dbReference type="Proteomes" id="UP000050360"/>
    </source>
</evidence>
<organism evidence="1 2">
    <name type="scientific">Candidatus Methanoperedens nitratireducens</name>
    <dbReference type="NCBI Taxonomy" id="1392998"/>
    <lineage>
        <taxon>Archaea</taxon>
        <taxon>Methanobacteriati</taxon>
        <taxon>Methanobacteriota</taxon>
        <taxon>Stenosarchaea group</taxon>
        <taxon>Methanomicrobia</taxon>
        <taxon>Methanosarcinales</taxon>
        <taxon>ANME-2 cluster</taxon>
        <taxon>Candidatus Methanoperedentaceae</taxon>
        <taxon>Candidatus Methanoperedens</taxon>
    </lineage>
</organism>
<reference evidence="1 2" key="1">
    <citation type="submission" date="2015-09" db="EMBL/GenBank/DDBJ databases">
        <title>A metagenomics-based metabolic model of nitrate-dependent anaerobic oxidation of methane by Methanoperedens-like archaea.</title>
        <authorList>
            <person name="Arshad A."/>
            <person name="Speth D.R."/>
            <person name="De Graaf R.M."/>
            <person name="Op Den Camp H.J."/>
            <person name="Jetten M.S."/>
            <person name="Welte C.U."/>
        </authorList>
    </citation>
    <scope>NUCLEOTIDE SEQUENCE [LARGE SCALE GENOMIC DNA]</scope>
</reference>
<gene>
    <name evidence="1" type="ORF">MPEBLZ_00366</name>
</gene>
<name>A0A0P8CDF4_9EURY</name>
<accession>A0A0P8CDF4</accession>
<dbReference type="AlphaFoldDB" id="A0A0P8CDF4"/>
<dbReference type="EMBL" id="LKCM01000030">
    <property type="protein sequence ID" value="KPQ45041.1"/>
    <property type="molecule type" value="Genomic_DNA"/>
</dbReference>
<proteinExistence type="predicted"/>
<sequence>MAKETNDIWDKDFGDIIVDREKTKRFSYRYRGSMRMSMGLFFSNNEYDCWRNAVLSKKLP</sequence>
<protein>
    <submittedName>
        <fullName evidence="1">Uncharacterized protein</fullName>
    </submittedName>
</protein>
<evidence type="ECO:0000313" key="1">
    <source>
        <dbReference type="EMBL" id="KPQ45041.1"/>
    </source>
</evidence>
<dbReference type="Proteomes" id="UP000050360">
    <property type="component" value="Unassembled WGS sequence"/>
</dbReference>
<comment type="caution">
    <text evidence="1">The sequence shown here is derived from an EMBL/GenBank/DDBJ whole genome shotgun (WGS) entry which is preliminary data.</text>
</comment>